<keyword evidence="2" id="KW-1185">Reference proteome</keyword>
<name>A0A914EIE1_9BILA</name>
<dbReference type="AlphaFoldDB" id="A0A914EIE1"/>
<proteinExistence type="predicted"/>
<protein>
    <submittedName>
        <fullName evidence="3">Uncharacterized protein</fullName>
    </submittedName>
</protein>
<organism evidence="2 3">
    <name type="scientific">Acrobeloides nanus</name>
    <dbReference type="NCBI Taxonomy" id="290746"/>
    <lineage>
        <taxon>Eukaryota</taxon>
        <taxon>Metazoa</taxon>
        <taxon>Ecdysozoa</taxon>
        <taxon>Nematoda</taxon>
        <taxon>Chromadorea</taxon>
        <taxon>Rhabditida</taxon>
        <taxon>Tylenchina</taxon>
        <taxon>Cephalobomorpha</taxon>
        <taxon>Cephaloboidea</taxon>
        <taxon>Cephalobidae</taxon>
        <taxon>Acrobeloides</taxon>
    </lineage>
</organism>
<keyword evidence="1" id="KW-0472">Membrane</keyword>
<reference evidence="3" key="1">
    <citation type="submission" date="2022-11" db="UniProtKB">
        <authorList>
            <consortium name="WormBaseParasite"/>
        </authorList>
    </citation>
    <scope>IDENTIFICATION</scope>
</reference>
<evidence type="ECO:0000313" key="3">
    <source>
        <dbReference type="WBParaSite" id="ACRNAN_scaffold7967.g11052.t1"/>
    </source>
</evidence>
<evidence type="ECO:0000313" key="2">
    <source>
        <dbReference type="Proteomes" id="UP000887540"/>
    </source>
</evidence>
<sequence length="119" mass="13452">MMVLTTSHIELCCICAKFNVDLIIIPTQSDDERMDTNTSVVNKPQIAFDDAAIGIIELISLRLLAAYFTFVEISIAVERLMATFYVKTYENSHSSAMYLNIGIPWFVLIVTYLATYNVE</sequence>
<dbReference type="Proteomes" id="UP000887540">
    <property type="component" value="Unplaced"/>
</dbReference>
<evidence type="ECO:0000256" key="1">
    <source>
        <dbReference type="SAM" id="Phobius"/>
    </source>
</evidence>
<keyword evidence="1" id="KW-0812">Transmembrane</keyword>
<accession>A0A914EIE1</accession>
<feature type="transmembrane region" description="Helical" evidence="1">
    <location>
        <begin position="64"/>
        <end position="86"/>
    </location>
</feature>
<keyword evidence="1" id="KW-1133">Transmembrane helix</keyword>
<feature type="transmembrane region" description="Helical" evidence="1">
    <location>
        <begin position="98"/>
        <end position="118"/>
    </location>
</feature>
<dbReference type="WBParaSite" id="ACRNAN_scaffold7967.g11052.t1">
    <property type="protein sequence ID" value="ACRNAN_scaffold7967.g11052.t1"/>
    <property type="gene ID" value="ACRNAN_scaffold7967.g11052"/>
</dbReference>